<evidence type="ECO:0000256" key="4">
    <source>
        <dbReference type="ARBA" id="ARBA00022728"/>
    </source>
</evidence>
<name>A0A0L1IN02_ASPN3</name>
<keyword evidence="8" id="KW-0539">Nucleus</keyword>
<gene>
    <name evidence="14" type="ORF">ANOM_010372</name>
</gene>
<reference evidence="14 15" key="1">
    <citation type="submission" date="2014-06" db="EMBL/GenBank/DDBJ databases">
        <title>The Genome of the Aflatoxigenic Filamentous Fungus Aspergillus nomius.</title>
        <authorList>
            <person name="Moore M.G."/>
            <person name="Shannon B.M."/>
            <person name="Brian M.M."/>
        </authorList>
    </citation>
    <scope>NUCLEOTIDE SEQUENCE [LARGE SCALE GENOMIC DNA]</scope>
    <source>
        <strain evidence="14 15">NRRL 13137</strain>
    </source>
</reference>
<dbReference type="InterPro" id="IPR010920">
    <property type="entry name" value="LSM_dom_sf"/>
</dbReference>
<dbReference type="GO" id="GO:0003723">
    <property type="term" value="F:RNA binding"/>
    <property type="evidence" value="ECO:0007669"/>
    <property type="project" value="UniProtKB-KW"/>
</dbReference>
<dbReference type="GO" id="GO:0000956">
    <property type="term" value="P:nuclear-transcribed mRNA catabolic process"/>
    <property type="evidence" value="ECO:0007669"/>
    <property type="project" value="InterPro"/>
</dbReference>
<evidence type="ECO:0000313" key="15">
    <source>
        <dbReference type="Proteomes" id="UP000037505"/>
    </source>
</evidence>
<comment type="caution">
    <text evidence="14">The sequence shown here is derived from an EMBL/GenBank/DDBJ whole genome shotgun (WGS) entry which is preliminary data.</text>
</comment>
<dbReference type="Gene3D" id="1.25.40.10">
    <property type="entry name" value="Tetratricopeptide repeat domain"/>
    <property type="match status" value="2"/>
</dbReference>
<evidence type="ECO:0000256" key="6">
    <source>
        <dbReference type="ARBA" id="ARBA00022884"/>
    </source>
</evidence>
<dbReference type="STRING" id="1509407.A0A0L1IN02"/>
<evidence type="ECO:0000259" key="13">
    <source>
        <dbReference type="PROSITE" id="PS52002"/>
    </source>
</evidence>
<dbReference type="EMBL" id="JNOM01000526">
    <property type="protein sequence ID" value="KNG80867.1"/>
    <property type="molecule type" value="Genomic_DNA"/>
</dbReference>
<evidence type="ECO:0000256" key="2">
    <source>
        <dbReference type="ARBA" id="ARBA00006850"/>
    </source>
</evidence>
<dbReference type="InterPro" id="IPR057027">
    <property type="entry name" value="TPR_mt"/>
</dbReference>
<dbReference type="Proteomes" id="UP000037505">
    <property type="component" value="Unassembled WGS sequence"/>
</dbReference>
<keyword evidence="4" id="KW-0747">Spliceosome</keyword>
<dbReference type="Pfam" id="PF01423">
    <property type="entry name" value="LSM"/>
    <property type="match status" value="1"/>
</dbReference>
<dbReference type="SUPFAM" id="SSF50182">
    <property type="entry name" value="Sm-like ribonucleoproteins"/>
    <property type="match status" value="1"/>
</dbReference>
<sequence length="764" mass="86070">MLPLGLLTAAQGHPMLVELKNGETLNGHLANCDNWMNLILKEVVQTSPEGDRFFRLPEVYIRGNNIKYLRIPEEIIEMVKEQQQNQPSNRNRGGHSHRGDRGDRGGRGGRGRGRGRGRAGPVSTSRKCLSSASLQKVGGIDPPKEDGSLGDGYNESVNQHPTPDQLDVNHKLGQDAGTSLKEEISGAENTRKRPPGVPKTLEHKPTSFLEQKLQELTTSAPRVLSTSQILRILIRDRHVRPEVRHYRALLRANSDAERGSPEVVRKLLAEMEASGFTLDSGTLHTALQAIAVHPDYLLRQEIVRTLRDRWLPLSPDGWHYVVAGLVREHQFELALDHIAHMERKDMPVEGWLHSMLVYYLCEFEEFDEVVRLMRSRVDQGYDMTTDLWLYVLDVASAAVHHESTRFVWDQMVELRYLYPSYGVCSNVLTVASRTGDTELAASVARFLTEADVPLSLEDYEKITEAHVISGNLYAGFEVLCEMHKAKIALESSSTAAILTYMIQSRTNPREAWSLLKKLKALKYEIPLRCALVVLEMCEHEAINDPFVVDDGLALYKQLYALCSEKADVSVYNSLISMCRRAKNTDAGMFVVKEMATLGVVPNATTFEHLIIMCLDAGNFESAYMYFQDLLARDASPSEEARAEIRDLCTGSSDQYAVQLRYHPQIRDALVGRQADNFDPTQVRAGLIKKVPSDSPPEYANRFRQGPRKTITKEERRAESKEKRKQKRRRLAIARAREEEGWEDYVPGGLIPEDQVKADANSPSS</sequence>
<feature type="compositionally biased region" description="Basic residues" evidence="12">
    <location>
        <begin position="107"/>
        <end position="117"/>
    </location>
</feature>
<dbReference type="GO" id="GO:0005681">
    <property type="term" value="C:spliceosomal complex"/>
    <property type="evidence" value="ECO:0007669"/>
    <property type="project" value="UniProtKB-KW"/>
</dbReference>
<dbReference type="Gene3D" id="2.30.30.100">
    <property type="match status" value="1"/>
</dbReference>
<dbReference type="InterPro" id="IPR002885">
    <property type="entry name" value="PPR_rpt"/>
</dbReference>
<dbReference type="PANTHER" id="PTHR23338">
    <property type="entry name" value="SMALL NUCLEAR RIBONUCLEOPROTEIN SM"/>
    <property type="match status" value="1"/>
</dbReference>
<dbReference type="GO" id="GO:0000398">
    <property type="term" value="P:mRNA splicing, via spliceosome"/>
    <property type="evidence" value="ECO:0007669"/>
    <property type="project" value="InterPro"/>
</dbReference>
<feature type="region of interest" description="Disordered" evidence="12">
    <location>
        <begin position="81"/>
        <end position="202"/>
    </location>
</feature>
<keyword evidence="3" id="KW-0507">mRNA processing</keyword>
<dbReference type="InterPro" id="IPR027141">
    <property type="entry name" value="LSm4/Sm_D1/D3"/>
</dbReference>
<evidence type="ECO:0000256" key="12">
    <source>
        <dbReference type="SAM" id="MobiDB-lite"/>
    </source>
</evidence>
<feature type="compositionally biased region" description="Polar residues" evidence="12">
    <location>
        <begin position="122"/>
        <end position="134"/>
    </location>
</feature>
<dbReference type="Pfam" id="PF23276">
    <property type="entry name" value="TPR_24"/>
    <property type="match status" value="1"/>
</dbReference>
<dbReference type="GO" id="GO:0097525">
    <property type="term" value="C:spliceosomal snRNP complex"/>
    <property type="evidence" value="ECO:0007669"/>
    <property type="project" value="UniProtKB-ARBA"/>
</dbReference>
<comment type="subcellular location">
    <subcellularLocation>
        <location evidence="1">Nucleus</location>
    </subcellularLocation>
</comment>
<dbReference type="CDD" id="cd01723">
    <property type="entry name" value="LSm4"/>
    <property type="match status" value="1"/>
</dbReference>
<dbReference type="AlphaFoldDB" id="A0A0L1IN02"/>
<dbReference type="InterPro" id="IPR001163">
    <property type="entry name" value="Sm_dom_euk/arc"/>
</dbReference>
<accession>A0A0L1IN02</accession>
<protein>
    <submittedName>
        <fullName evidence="14">Pentatricopeptide repeat protein</fullName>
    </submittedName>
</protein>
<feature type="compositionally biased region" description="Basic and acidic residues" evidence="12">
    <location>
        <begin position="710"/>
        <end position="721"/>
    </location>
</feature>
<evidence type="ECO:0000256" key="1">
    <source>
        <dbReference type="ARBA" id="ARBA00004123"/>
    </source>
</evidence>
<dbReference type="Pfam" id="PF13812">
    <property type="entry name" value="PPR_3"/>
    <property type="match status" value="1"/>
</dbReference>
<comment type="similarity">
    <text evidence="2">Belongs to the snRNP Sm proteins family.</text>
</comment>
<dbReference type="NCBIfam" id="TIGR00756">
    <property type="entry name" value="PPR"/>
    <property type="match status" value="1"/>
</dbReference>
<keyword evidence="6" id="KW-0694">RNA-binding</keyword>
<dbReference type="SMART" id="SM00651">
    <property type="entry name" value="Sm"/>
    <property type="match status" value="1"/>
</dbReference>
<keyword evidence="5" id="KW-0677">Repeat</keyword>
<evidence type="ECO:0000256" key="11">
    <source>
        <dbReference type="PROSITE-ProRule" id="PRU00708"/>
    </source>
</evidence>
<dbReference type="InterPro" id="IPR047575">
    <property type="entry name" value="Sm"/>
</dbReference>
<evidence type="ECO:0000256" key="8">
    <source>
        <dbReference type="ARBA" id="ARBA00023242"/>
    </source>
</evidence>
<feature type="region of interest" description="Disordered" evidence="12">
    <location>
        <begin position="689"/>
        <end position="764"/>
    </location>
</feature>
<keyword evidence="7" id="KW-0508">mRNA splicing</keyword>
<proteinExistence type="inferred from homology"/>
<feature type="domain" description="Sm" evidence="13">
    <location>
        <begin position="2"/>
        <end position="75"/>
    </location>
</feature>
<dbReference type="InterPro" id="IPR034101">
    <property type="entry name" value="Lsm4"/>
</dbReference>
<evidence type="ECO:0000256" key="7">
    <source>
        <dbReference type="ARBA" id="ARBA00023187"/>
    </source>
</evidence>
<dbReference type="OrthoDB" id="747253at2759"/>
<organism evidence="14 15">
    <name type="scientific">Aspergillus nomiae NRRL (strain ATCC 15546 / NRRL 13137 / CBS 260.88 / M93)</name>
    <dbReference type="NCBI Taxonomy" id="1509407"/>
    <lineage>
        <taxon>Eukaryota</taxon>
        <taxon>Fungi</taxon>
        <taxon>Dikarya</taxon>
        <taxon>Ascomycota</taxon>
        <taxon>Pezizomycotina</taxon>
        <taxon>Eurotiomycetes</taxon>
        <taxon>Eurotiomycetidae</taxon>
        <taxon>Eurotiales</taxon>
        <taxon>Aspergillaceae</taxon>
        <taxon>Aspergillus</taxon>
        <taxon>Aspergillus subgen. Circumdati</taxon>
    </lineage>
</organism>
<keyword evidence="15" id="KW-1185">Reference proteome</keyword>
<feature type="compositionally biased region" description="Basic and acidic residues" evidence="12">
    <location>
        <begin position="97"/>
        <end position="106"/>
    </location>
</feature>
<evidence type="ECO:0000313" key="14">
    <source>
        <dbReference type="EMBL" id="KNG80867.1"/>
    </source>
</evidence>
<evidence type="ECO:0000256" key="3">
    <source>
        <dbReference type="ARBA" id="ARBA00022664"/>
    </source>
</evidence>
<comment type="subunit">
    <text evidence="10">Component of the heptameric LSM1-LSM7 complex, which consists of LSM1, LSM2, LSM3, LSM4, LSM5, LSM6 and LSM7. Component of the heptameric LSM2-LSM8 complex, which consists of LSM2, LSM3, LSM4, LSM5, LSM6, LSM7 and LSM8. The LSm subunits form a seven-membered ring structure with a doughnut shape.</text>
</comment>
<evidence type="ECO:0000256" key="9">
    <source>
        <dbReference type="ARBA" id="ARBA00023274"/>
    </source>
</evidence>
<dbReference type="PROSITE" id="PS51375">
    <property type="entry name" value="PPR"/>
    <property type="match status" value="1"/>
</dbReference>
<keyword evidence="9" id="KW-0687">Ribonucleoprotein</keyword>
<dbReference type="InterPro" id="IPR011990">
    <property type="entry name" value="TPR-like_helical_dom_sf"/>
</dbReference>
<dbReference type="GeneID" id="26812176"/>
<dbReference type="PROSITE" id="PS52002">
    <property type="entry name" value="SM"/>
    <property type="match status" value="1"/>
</dbReference>
<evidence type="ECO:0000256" key="10">
    <source>
        <dbReference type="ARBA" id="ARBA00025892"/>
    </source>
</evidence>
<feature type="compositionally biased region" description="Basic residues" evidence="12">
    <location>
        <begin position="722"/>
        <end position="731"/>
    </location>
</feature>
<dbReference type="RefSeq" id="XP_015401790.1">
    <property type="nucleotide sequence ID" value="XM_015555628.1"/>
</dbReference>
<dbReference type="FunFam" id="2.30.30.100:FF:000024">
    <property type="entry name" value="U6 snRNA-associated Sm-like protein LSm4"/>
    <property type="match status" value="1"/>
</dbReference>
<evidence type="ECO:0000256" key="5">
    <source>
        <dbReference type="ARBA" id="ARBA00022737"/>
    </source>
</evidence>
<feature type="repeat" description="PPR" evidence="11">
    <location>
        <begin position="567"/>
        <end position="601"/>
    </location>
</feature>